<comment type="subcellular location">
    <subcellularLocation>
        <location evidence="1">Cell outer membrane</location>
    </subcellularLocation>
</comment>
<dbReference type="Pfam" id="PF02321">
    <property type="entry name" value="OEP"/>
    <property type="match status" value="2"/>
</dbReference>
<evidence type="ECO:0000256" key="1">
    <source>
        <dbReference type="ARBA" id="ARBA00004442"/>
    </source>
</evidence>
<dbReference type="RefSeq" id="WP_200673009.1">
    <property type="nucleotide sequence ID" value="NZ_JAACYA010000001.1"/>
</dbReference>
<dbReference type="PANTHER" id="PTHR30026:SF20">
    <property type="entry name" value="OUTER MEMBRANE PROTEIN TOLC"/>
    <property type="match status" value="1"/>
</dbReference>
<evidence type="ECO:0000256" key="8">
    <source>
        <dbReference type="SAM" id="Coils"/>
    </source>
</evidence>
<evidence type="ECO:0000256" key="3">
    <source>
        <dbReference type="ARBA" id="ARBA00022448"/>
    </source>
</evidence>
<evidence type="ECO:0000256" key="4">
    <source>
        <dbReference type="ARBA" id="ARBA00022452"/>
    </source>
</evidence>
<evidence type="ECO:0000313" key="10">
    <source>
        <dbReference type="EMBL" id="MBK3331592.1"/>
    </source>
</evidence>
<dbReference type="PANTHER" id="PTHR30026">
    <property type="entry name" value="OUTER MEMBRANE PROTEIN TOLC"/>
    <property type="match status" value="1"/>
</dbReference>
<accession>A0ABS1GF83</accession>
<dbReference type="InterPro" id="IPR051906">
    <property type="entry name" value="TolC-like"/>
</dbReference>
<evidence type="ECO:0000313" key="11">
    <source>
        <dbReference type="Proteomes" id="UP000772812"/>
    </source>
</evidence>
<evidence type="ECO:0000256" key="6">
    <source>
        <dbReference type="ARBA" id="ARBA00023136"/>
    </source>
</evidence>
<evidence type="ECO:0000256" key="9">
    <source>
        <dbReference type="SAM" id="SignalP"/>
    </source>
</evidence>
<feature type="chain" id="PRO_5045834750" evidence="9">
    <location>
        <begin position="20"/>
        <end position="420"/>
    </location>
</feature>
<keyword evidence="4" id="KW-1134">Transmembrane beta strand</keyword>
<evidence type="ECO:0000256" key="7">
    <source>
        <dbReference type="ARBA" id="ARBA00023237"/>
    </source>
</evidence>
<dbReference type="Gene3D" id="1.20.1600.10">
    <property type="entry name" value="Outer membrane efflux proteins (OEP)"/>
    <property type="match status" value="1"/>
</dbReference>
<feature type="signal peptide" evidence="9">
    <location>
        <begin position="1"/>
        <end position="19"/>
    </location>
</feature>
<reference evidence="10 11" key="1">
    <citation type="journal article" date="2021" name="Syst. Appl. Microbiol.">
        <title>Persephonella atlantica sp. nov.: How to adapt to physico-chemical gradients in high temperature hydrothermal habitats.</title>
        <authorList>
            <person name="Francois D.X."/>
            <person name="Godfroy A."/>
            <person name="Mathien C."/>
            <person name="Aube J."/>
            <person name="Cathalot C."/>
            <person name="Lesongeur F."/>
            <person name="L'Haridon S."/>
            <person name="Philippon X."/>
            <person name="Roussel E.G."/>
        </authorList>
    </citation>
    <scope>NUCLEOTIDE SEQUENCE [LARGE SCALE GENOMIC DNA]</scope>
    <source>
        <strain evidence="10 11">MO1340</strain>
    </source>
</reference>
<keyword evidence="11" id="KW-1185">Reference proteome</keyword>
<organism evidence="10 11">
    <name type="scientific">Persephonella atlantica</name>
    <dbReference type="NCBI Taxonomy" id="2699429"/>
    <lineage>
        <taxon>Bacteria</taxon>
        <taxon>Pseudomonadati</taxon>
        <taxon>Aquificota</taxon>
        <taxon>Aquificia</taxon>
        <taxon>Aquificales</taxon>
        <taxon>Hydrogenothermaceae</taxon>
        <taxon>Persephonella</taxon>
    </lineage>
</organism>
<comment type="caution">
    <text evidence="10">The sequence shown here is derived from an EMBL/GenBank/DDBJ whole genome shotgun (WGS) entry which is preliminary data.</text>
</comment>
<keyword evidence="5" id="KW-0812">Transmembrane</keyword>
<proteinExistence type="inferred from homology"/>
<gene>
    <name evidence="10" type="ORF">GWK41_00760</name>
</gene>
<keyword evidence="7" id="KW-0998">Cell outer membrane</keyword>
<keyword evidence="9" id="KW-0732">Signal</keyword>
<evidence type="ECO:0000256" key="2">
    <source>
        <dbReference type="ARBA" id="ARBA00007613"/>
    </source>
</evidence>
<protein>
    <submittedName>
        <fullName evidence="10">TolC family protein</fullName>
    </submittedName>
</protein>
<dbReference type="SUPFAM" id="SSF56954">
    <property type="entry name" value="Outer membrane efflux proteins (OEP)"/>
    <property type="match status" value="1"/>
</dbReference>
<dbReference type="InterPro" id="IPR003423">
    <property type="entry name" value="OMP_efflux"/>
</dbReference>
<keyword evidence="6" id="KW-0472">Membrane</keyword>
<keyword evidence="8" id="KW-0175">Coiled coil</keyword>
<name>A0ABS1GF83_9AQUI</name>
<keyword evidence="3" id="KW-0813">Transport</keyword>
<dbReference type="EMBL" id="JAACYA010000001">
    <property type="protein sequence ID" value="MBK3331592.1"/>
    <property type="molecule type" value="Genomic_DNA"/>
</dbReference>
<dbReference type="Proteomes" id="UP000772812">
    <property type="component" value="Unassembled WGS sequence"/>
</dbReference>
<evidence type="ECO:0000256" key="5">
    <source>
        <dbReference type="ARBA" id="ARBA00022692"/>
    </source>
</evidence>
<sequence length="420" mass="48941">MKKAIFLFFLLFNTSFGLSLDKAINLSLKNHPYLKQQKSYLFSSRYDYYSTFGNFFPSVTLNFSYAKFMDVYPSDYFSRGLSLNINWTIYSSGQNILLNRIKEKLFRANQESYREDVLDVIYQVKKAYYTAVAKREIWKVRKFQLKAAEKNYQMARKKLKLGLVTKADYLQAKVRLENVRYSLLNAENDFRKSLAELCSLIGYPLSCEVKLDTSVLDNLGESSIPSFEKLEKIAFNRPVFRQYRYEIKSAKLQSIQALSTFTPSVFVSYSLNRDYSSISGSSDSYSILRFGLSWTIFEGLKRYYSYLSAKENERFYRYRLKELKRQIKLSLYNLYLDLKTSYKNLKVSKELLKQAEENYRQALGEYRVGKGDIISLVTAESSLASAHETYINSLLNIAVTKSVLEREMGIKSLPLEGKKQ</sequence>
<feature type="coiled-coil region" evidence="8">
    <location>
        <begin position="338"/>
        <end position="365"/>
    </location>
</feature>
<comment type="similarity">
    <text evidence="2">Belongs to the outer membrane factor (OMF) (TC 1.B.17) family.</text>
</comment>